<keyword evidence="3" id="KW-1185">Reference proteome</keyword>
<dbReference type="Proteomes" id="UP001465755">
    <property type="component" value="Unassembled WGS sequence"/>
</dbReference>
<organism evidence="2 3">
    <name type="scientific">Symbiochloris irregularis</name>
    <dbReference type="NCBI Taxonomy" id="706552"/>
    <lineage>
        <taxon>Eukaryota</taxon>
        <taxon>Viridiplantae</taxon>
        <taxon>Chlorophyta</taxon>
        <taxon>core chlorophytes</taxon>
        <taxon>Trebouxiophyceae</taxon>
        <taxon>Trebouxiales</taxon>
        <taxon>Trebouxiaceae</taxon>
        <taxon>Symbiochloris</taxon>
    </lineage>
</organism>
<dbReference type="InterPro" id="IPR049556">
    <property type="entry name" value="PhiB"/>
</dbReference>
<dbReference type="Pfam" id="PF01161">
    <property type="entry name" value="PBP"/>
    <property type="match status" value="1"/>
</dbReference>
<dbReference type="AlphaFoldDB" id="A0AAW1P4R6"/>
<evidence type="ECO:0000313" key="2">
    <source>
        <dbReference type="EMBL" id="KAK9803337.1"/>
    </source>
</evidence>
<reference evidence="2 3" key="1">
    <citation type="journal article" date="2024" name="Nat. Commun.">
        <title>Phylogenomics reveals the evolutionary origins of lichenization in chlorophyte algae.</title>
        <authorList>
            <person name="Puginier C."/>
            <person name="Libourel C."/>
            <person name="Otte J."/>
            <person name="Skaloud P."/>
            <person name="Haon M."/>
            <person name="Grisel S."/>
            <person name="Petersen M."/>
            <person name="Berrin J.G."/>
            <person name="Delaux P.M."/>
            <person name="Dal Grande F."/>
            <person name="Keller J."/>
        </authorList>
    </citation>
    <scope>NUCLEOTIDE SEQUENCE [LARGE SCALE GENOMIC DNA]</scope>
    <source>
        <strain evidence="2 3">SAG 2036</strain>
    </source>
</reference>
<evidence type="ECO:0000256" key="1">
    <source>
        <dbReference type="SAM" id="Phobius"/>
    </source>
</evidence>
<name>A0AAW1P4R6_9CHLO</name>
<evidence type="ECO:0000313" key="3">
    <source>
        <dbReference type="Proteomes" id="UP001465755"/>
    </source>
</evidence>
<dbReference type="EMBL" id="JALJOQ010000060">
    <property type="protein sequence ID" value="KAK9803337.1"/>
    <property type="molecule type" value="Genomic_DNA"/>
</dbReference>
<dbReference type="CDD" id="cd00457">
    <property type="entry name" value="PEBP"/>
    <property type="match status" value="1"/>
</dbReference>
<keyword evidence="1" id="KW-0812">Transmembrane</keyword>
<dbReference type="InterPro" id="IPR036610">
    <property type="entry name" value="PEBP-like_sf"/>
</dbReference>
<dbReference type="PANTHER" id="PTHR30289:SF1">
    <property type="entry name" value="PEBP (PHOSPHATIDYLETHANOLAMINE-BINDING PROTEIN) FAMILY PROTEIN"/>
    <property type="match status" value="1"/>
</dbReference>
<dbReference type="SUPFAM" id="SSF49777">
    <property type="entry name" value="PEBP-like"/>
    <property type="match status" value="1"/>
</dbReference>
<dbReference type="Gene3D" id="3.90.280.10">
    <property type="entry name" value="PEBP-like"/>
    <property type="match status" value="1"/>
</dbReference>
<keyword evidence="1" id="KW-1133">Transmembrane helix</keyword>
<feature type="transmembrane region" description="Helical" evidence="1">
    <location>
        <begin position="6"/>
        <end position="25"/>
    </location>
</feature>
<proteinExistence type="predicted"/>
<sequence length="229" mass="24911">MSQSSVPRILWVLLAYFEAFVGWLLQRFRTRDAGLFTRGPQFKNVPEVVKVTSPLGACDLAQIPEENSEWGSHAFPDLLWGGCPAATKEILVVVQDPDAPPPFPICHSILYGIPASTHSLSAADLPNSGVTKAAGWNGPKTPVLAGKNIYGTVYQGPRPPAQHGPHRYFYQVIALSASIRDSFSSPPSLSQVAEATQGKIVGWGEWVGVYENTLKKALQRIDRADCKSE</sequence>
<gene>
    <name evidence="2" type="ORF">WJX73_005244</name>
</gene>
<dbReference type="PANTHER" id="PTHR30289">
    <property type="entry name" value="UNCHARACTERIZED PROTEIN YBCL-RELATED"/>
    <property type="match status" value="1"/>
</dbReference>
<comment type="caution">
    <text evidence="2">The sequence shown here is derived from an EMBL/GenBank/DDBJ whole genome shotgun (WGS) entry which is preliminary data.</text>
</comment>
<evidence type="ECO:0008006" key="4">
    <source>
        <dbReference type="Google" id="ProtNLM"/>
    </source>
</evidence>
<keyword evidence="1" id="KW-0472">Membrane</keyword>
<protein>
    <recommendedName>
        <fullName evidence="4">PEBP-like protein</fullName>
    </recommendedName>
</protein>
<accession>A0AAW1P4R6</accession>
<dbReference type="InterPro" id="IPR008914">
    <property type="entry name" value="PEBP"/>
</dbReference>